<evidence type="ECO:0000313" key="1">
    <source>
        <dbReference type="Proteomes" id="UP000515154"/>
    </source>
</evidence>
<sequence>MMAFLSPFDRTSEFKLTANSMKSKNSPPIRQNTIPQERIEFINISQELARNLSFLNMRIEKLSELVSSSSLFNSRANEIENQFSNVAKELQLACTHYDMFKTVFLNIYLTRNIQNV</sequence>
<evidence type="ECO:0000313" key="2">
    <source>
        <dbReference type="RefSeq" id="XP_029657432.2"/>
    </source>
</evidence>
<keyword evidence="1" id="KW-1185">Reference proteome</keyword>
<reference evidence="2" key="1">
    <citation type="submission" date="2025-08" db="UniProtKB">
        <authorList>
            <consortium name="RefSeq"/>
        </authorList>
    </citation>
    <scope>IDENTIFICATION</scope>
</reference>
<gene>
    <name evidence="2" type="primary">LOC115231583</name>
</gene>
<protein>
    <submittedName>
        <fullName evidence="2">Uncharacterized protein LOC115231583</fullName>
    </submittedName>
</protein>
<dbReference type="KEGG" id="osn:115231583"/>
<dbReference type="Proteomes" id="UP000515154">
    <property type="component" value="Unplaced"/>
</dbReference>
<accession>A0A6P7U7S0</accession>
<dbReference type="RefSeq" id="XP_029657432.2">
    <property type="nucleotide sequence ID" value="XM_029801572.2"/>
</dbReference>
<dbReference type="AlphaFoldDB" id="A0A6P7U7S0"/>
<name>A0A6P7U7S0_9MOLL</name>
<proteinExistence type="predicted"/>
<organism evidence="1 2">
    <name type="scientific">Octopus sinensis</name>
    <name type="common">East Asian common octopus</name>
    <dbReference type="NCBI Taxonomy" id="2607531"/>
    <lineage>
        <taxon>Eukaryota</taxon>
        <taxon>Metazoa</taxon>
        <taxon>Spiralia</taxon>
        <taxon>Lophotrochozoa</taxon>
        <taxon>Mollusca</taxon>
        <taxon>Cephalopoda</taxon>
        <taxon>Coleoidea</taxon>
        <taxon>Octopodiformes</taxon>
        <taxon>Octopoda</taxon>
        <taxon>Incirrata</taxon>
        <taxon>Octopodidae</taxon>
        <taxon>Octopus</taxon>
    </lineage>
</organism>